<dbReference type="OrthoDB" id="9812943at2"/>
<comment type="subcellular location">
    <subcellularLocation>
        <location evidence="5">Cytoplasm</location>
    </subcellularLocation>
</comment>
<accession>A0A5R8KH53</accession>
<dbReference type="Gene3D" id="3.40.50.300">
    <property type="entry name" value="P-loop containing nucleotide triphosphate hydrolases"/>
    <property type="match status" value="1"/>
</dbReference>
<dbReference type="Proteomes" id="UP000306196">
    <property type="component" value="Unassembled WGS sequence"/>
</dbReference>
<keyword evidence="5 7" id="KW-0418">Kinase</keyword>
<name>A0A5R8KH53_9BACT</name>
<evidence type="ECO:0000256" key="1">
    <source>
        <dbReference type="ARBA" id="ARBA00009018"/>
    </source>
</evidence>
<dbReference type="PROSITE" id="PS51219">
    <property type="entry name" value="DPCK"/>
    <property type="match status" value="1"/>
</dbReference>
<dbReference type="SUPFAM" id="SSF52540">
    <property type="entry name" value="P-loop containing nucleoside triphosphate hydrolases"/>
    <property type="match status" value="1"/>
</dbReference>
<dbReference type="InterPro" id="IPR027417">
    <property type="entry name" value="P-loop_NTPase"/>
</dbReference>
<evidence type="ECO:0000256" key="6">
    <source>
        <dbReference type="NCBIfam" id="TIGR00152"/>
    </source>
</evidence>
<dbReference type="Pfam" id="PF01121">
    <property type="entry name" value="CoaE"/>
    <property type="match status" value="1"/>
</dbReference>
<evidence type="ECO:0000256" key="3">
    <source>
        <dbReference type="ARBA" id="ARBA00022840"/>
    </source>
</evidence>
<comment type="similarity">
    <text evidence="1 5">Belongs to the CoaE family.</text>
</comment>
<evidence type="ECO:0000256" key="2">
    <source>
        <dbReference type="ARBA" id="ARBA00022741"/>
    </source>
</evidence>
<comment type="caution">
    <text evidence="7">The sequence shown here is derived from an EMBL/GenBank/DDBJ whole genome shotgun (WGS) entry which is preliminary data.</text>
</comment>
<dbReference type="PANTHER" id="PTHR10695:SF46">
    <property type="entry name" value="BIFUNCTIONAL COENZYME A SYNTHASE-RELATED"/>
    <property type="match status" value="1"/>
</dbReference>
<evidence type="ECO:0000313" key="7">
    <source>
        <dbReference type="EMBL" id="TLD71570.1"/>
    </source>
</evidence>
<keyword evidence="5" id="KW-0963">Cytoplasm</keyword>
<dbReference type="EC" id="2.7.1.24" evidence="5 6"/>
<evidence type="ECO:0000256" key="5">
    <source>
        <dbReference type="HAMAP-Rule" id="MF_00376"/>
    </source>
</evidence>
<organism evidence="7 8">
    <name type="scientific">Phragmitibacter flavus</name>
    <dbReference type="NCBI Taxonomy" id="2576071"/>
    <lineage>
        <taxon>Bacteria</taxon>
        <taxon>Pseudomonadati</taxon>
        <taxon>Verrucomicrobiota</taxon>
        <taxon>Verrucomicrobiia</taxon>
        <taxon>Verrucomicrobiales</taxon>
        <taxon>Verrucomicrobiaceae</taxon>
        <taxon>Phragmitibacter</taxon>
    </lineage>
</organism>
<dbReference type="RefSeq" id="WP_138085166.1">
    <property type="nucleotide sequence ID" value="NZ_VAUV01000004.1"/>
</dbReference>
<dbReference type="GO" id="GO:0005524">
    <property type="term" value="F:ATP binding"/>
    <property type="evidence" value="ECO:0007669"/>
    <property type="project" value="UniProtKB-UniRule"/>
</dbReference>
<gene>
    <name evidence="5 7" type="primary">coaE</name>
    <name evidence="7" type="ORF">FEM03_05345</name>
</gene>
<dbReference type="InterPro" id="IPR001977">
    <property type="entry name" value="Depp_CoAkinase"/>
</dbReference>
<dbReference type="GO" id="GO:0005737">
    <property type="term" value="C:cytoplasm"/>
    <property type="evidence" value="ECO:0007669"/>
    <property type="project" value="UniProtKB-SubCell"/>
</dbReference>
<dbReference type="NCBIfam" id="TIGR00152">
    <property type="entry name" value="dephospho-CoA kinase"/>
    <property type="match status" value="1"/>
</dbReference>
<dbReference type="UniPathway" id="UPA00241">
    <property type="reaction ID" value="UER00356"/>
</dbReference>
<keyword evidence="8" id="KW-1185">Reference proteome</keyword>
<sequence length="213" mass="23892">MKTWVITGGAASGKSSFCKMLQSLQPEKIAFYSSDETVHALFEESSVKKELVQLFGEMVVNATSGKVDRVALRQRVFNHAEDRKVLENLLHPLAFERLTELRERLSGDGKTQLLIAEIPLFYETGREFPADLVILVAVSPAVQRQRMMEKRGLTSVDVERILDAQLPLASKLELAGRVVWNEGDTDLLLRQAQLILHQVNSPTCTLNPLEPRP</sequence>
<dbReference type="AlphaFoldDB" id="A0A5R8KH53"/>
<dbReference type="HAMAP" id="MF_00376">
    <property type="entry name" value="Dephospho_CoA_kinase"/>
    <property type="match status" value="1"/>
</dbReference>
<dbReference type="GO" id="GO:0004140">
    <property type="term" value="F:dephospho-CoA kinase activity"/>
    <property type="evidence" value="ECO:0007669"/>
    <property type="project" value="UniProtKB-UniRule"/>
</dbReference>
<proteinExistence type="inferred from homology"/>
<dbReference type="CDD" id="cd02022">
    <property type="entry name" value="DPCK"/>
    <property type="match status" value="1"/>
</dbReference>
<comment type="function">
    <text evidence="5">Catalyzes the phosphorylation of the 3'-hydroxyl group of dephosphocoenzyme A to form coenzyme A.</text>
</comment>
<evidence type="ECO:0000256" key="4">
    <source>
        <dbReference type="ARBA" id="ARBA00022993"/>
    </source>
</evidence>
<keyword evidence="2 5" id="KW-0547">Nucleotide-binding</keyword>
<dbReference type="PANTHER" id="PTHR10695">
    <property type="entry name" value="DEPHOSPHO-COA KINASE-RELATED"/>
    <property type="match status" value="1"/>
</dbReference>
<keyword evidence="4 5" id="KW-0173">Coenzyme A biosynthesis</keyword>
<comment type="catalytic activity">
    <reaction evidence="5">
        <text>3'-dephospho-CoA + ATP = ADP + CoA + H(+)</text>
        <dbReference type="Rhea" id="RHEA:18245"/>
        <dbReference type="ChEBI" id="CHEBI:15378"/>
        <dbReference type="ChEBI" id="CHEBI:30616"/>
        <dbReference type="ChEBI" id="CHEBI:57287"/>
        <dbReference type="ChEBI" id="CHEBI:57328"/>
        <dbReference type="ChEBI" id="CHEBI:456216"/>
        <dbReference type="EC" id="2.7.1.24"/>
    </reaction>
</comment>
<comment type="pathway">
    <text evidence="5">Cofactor biosynthesis; coenzyme A biosynthesis; CoA from (R)-pantothenate: step 5/5.</text>
</comment>
<dbReference type="EMBL" id="VAUV01000004">
    <property type="protein sequence ID" value="TLD71570.1"/>
    <property type="molecule type" value="Genomic_DNA"/>
</dbReference>
<protein>
    <recommendedName>
        <fullName evidence="5 6">Dephospho-CoA kinase</fullName>
        <ecNumber evidence="5 6">2.7.1.24</ecNumber>
    </recommendedName>
    <alternativeName>
        <fullName evidence="5">Dephosphocoenzyme A kinase</fullName>
    </alternativeName>
</protein>
<evidence type="ECO:0000313" key="8">
    <source>
        <dbReference type="Proteomes" id="UP000306196"/>
    </source>
</evidence>
<keyword evidence="3 5" id="KW-0067">ATP-binding</keyword>
<reference evidence="7 8" key="1">
    <citation type="submission" date="2019-05" db="EMBL/GenBank/DDBJ databases">
        <title>Verrucobacter flavum gen. nov., sp. nov. a new member of the family Verrucomicrobiaceae.</title>
        <authorList>
            <person name="Szuroczki S."/>
            <person name="Abbaszade G."/>
            <person name="Szabo A."/>
            <person name="Felfoldi T."/>
            <person name="Schumann P."/>
            <person name="Boka K."/>
            <person name="Keki Z."/>
            <person name="Toumi M."/>
            <person name="Toth E."/>
        </authorList>
    </citation>
    <scope>NUCLEOTIDE SEQUENCE [LARGE SCALE GENOMIC DNA]</scope>
    <source>
        <strain evidence="7 8">MG-N-17</strain>
    </source>
</reference>
<feature type="binding site" evidence="5">
    <location>
        <begin position="11"/>
        <end position="16"/>
    </location>
    <ligand>
        <name>ATP</name>
        <dbReference type="ChEBI" id="CHEBI:30616"/>
    </ligand>
</feature>
<keyword evidence="5 7" id="KW-0808">Transferase</keyword>
<dbReference type="GO" id="GO:0015937">
    <property type="term" value="P:coenzyme A biosynthetic process"/>
    <property type="evidence" value="ECO:0007669"/>
    <property type="project" value="UniProtKB-UniRule"/>
</dbReference>